<sequence>MNMPIQRALLCAAVLLPAVATAAPLSLRVDDTRYFASATAEADARTQLLHKIQALQDDTRAAPAQRFRQAEALYGCCLRHRAYLELQTSRDRNDVQASTAMDAVSDACGDDAALARTLAREAPADAIWAAPYRYFVQRGQSRAPQAAAEGAGTAIDRLAAPALSSFNRLYRDLRQSGRYEQIAWQGRPLDAGKDAALLATAPDRAVRERAWRARWAGMAGPA</sequence>
<comment type="caution">
    <text evidence="2">The sequence shown here is derived from an EMBL/GenBank/DDBJ whole genome shotgun (WGS) entry which is preliminary data.</text>
</comment>
<dbReference type="EMBL" id="WNDS01000008">
    <property type="protein sequence ID" value="KAF1012763.1"/>
    <property type="molecule type" value="Genomic_DNA"/>
</dbReference>
<evidence type="ECO:0000313" key="3">
    <source>
        <dbReference type="Proteomes" id="UP000487117"/>
    </source>
</evidence>
<reference evidence="3" key="1">
    <citation type="journal article" date="2020" name="MBio">
        <title>Horizontal gene transfer to a defensive symbiont with a reduced genome amongst a multipartite beetle microbiome.</title>
        <authorList>
            <person name="Waterworth S.C."/>
            <person name="Florez L.V."/>
            <person name="Rees E.R."/>
            <person name="Hertweck C."/>
            <person name="Kaltenpoth M."/>
            <person name="Kwan J.C."/>
        </authorList>
    </citation>
    <scope>NUCLEOTIDE SEQUENCE [LARGE SCALE GENOMIC DNA]</scope>
</reference>
<evidence type="ECO:0000256" key="1">
    <source>
        <dbReference type="SAM" id="SignalP"/>
    </source>
</evidence>
<protein>
    <submittedName>
        <fullName evidence="2">Uncharacterized protein</fullName>
    </submittedName>
</protein>
<feature type="chain" id="PRO_5030763871" evidence="1">
    <location>
        <begin position="23"/>
        <end position="222"/>
    </location>
</feature>
<dbReference type="AlphaFoldDB" id="A0A7V8JJU0"/>
<organism evidence="2 3">
    <name type="scientific">Stenotrophomonas maltophilia</name>
    <name type="common">Pseudomonas maltophilia</name>
    <name type="synonym">Xanthomonas maltophilia</name>
    <dbReference type="NCBI Taxonomy" id="40324"/>
    <lineage>
        <taxon>Bacteria</taxon>
        <taxon>Pseudomonadati</taxon>
        <taxon>Pseudomonadota</taxon>
        <taxon>Gammaproteobacteria</taxon>
        <taxon>Lysobacterales</taxon>
        <taxon>Lysobacteraceae</taxon>
        <taxon>Stenotrophomonas</taxon>
        <taxon>Stenotrophomonas maltophilia group</taxon>
    </lineage>
</organism>
<accession>A0A7V8JJU0</accession>
<name>A0A7V8JJU0_STEMA</name>
<gene>
    <name evidence="2" type="ORF">GAK31_03980</name>
</gene>
<dbReference type="Proteomes" id="UP000487117">
    <property type="component" value="Unassembled WGS sequence"/>
</dbReference>
<keyword evidence="1" id="KW-0732">Signal</keyword>
<proteinExistence type="predicted"/>
<feature type="signal peptide" evidence="1">
    <location>
        <begin position="1"/>
        <end position="22"/>
    </location>
</feature>
<evidence type="ECO:0000313" key="2">
    <source>
        <dbReference type="EMBL" id="KAF1012763.1"/>
    </source>
</evidence>